<dbReference type="Proteomes" id="UP000298513">
    <property type="component" value="Unassembled WGS sequence"/>
</dbReference>
<dbReference type="AlphaFoldDB" id="A0A4Z1DLR3"/>
<keyword evidence="1" id="KW-0812">Transmembrane</keyword>
<protein>
    <submittedName>
        <fullName evidence="2">Uncharacterized protein</fullName>
    </submittedName>
</protein>
<accession>A0A4Z1DLR3</accession>
<feature type="transmembrane region" description="Helical" evidence="1">
    <location>
        <begin position="35"/>
        <end position="55"/>
    </location>
</feature>
<keyword evidence="1" id="KW-1133">Transmembrane helix</keyword>
<dbReference type="GeneID" id="91530697"/>
<proteinExistence type="predicted"/>
<keyword evidence="3" id="KW-1185">Reference proteome</keyword>
<evidence type="ECO:0000256" key="1">
    <source>
        <dbReference type="SAM" id="Phobius"/>
    </source>
</evidence>
<dbReference type="RefSeq" id="WP_135791291.1">
    <property type="nucleotide sequence ID" value="NZ_BNBQ01000004.1"/>
</dbReference>
<sequence>MSLYDEGHTIAGWTGCAIATLGSGVGGAGVCTGSVAALVGGGVLVAVGVLVTWVLHLSGWGKPPGVRPRAEWRMGTRDTQARGGHAGCVGCALAGRRPASAPAVTRAESIPLSPIE</sequence>
<evidence type="ECO:0000313" key="2">
    <source>
        <dbReference type="EMBL" id="TGN83632.1"/>
    </source>
</evidence>
<dbReference type="EMBL" id="SRRU01000004">
    <property type="protein sequence ID" value="TGN83632.1"/>
    <property type="molecule type" value="Genomic_DNA"/>
</dbReference>
<keyword evidence="1" id="KW-0472">Membrane</keyword>
<organism evidence="2 3">
    <name type="scientific">Streptomyces griseoluteus</name>
    <dbReference type="NCBI Taxonomy" id="29306"/>
    <lineage>
        <taxon>Bacteria</taxon>
        <taxon>Bacillati</taxon>
        <taxon>Actinomycetota</taxon>
        <taxon>Actinomycetes</taxon>
        <taxon>Kitasatosporales</taxon>
        <taxon>Streptomycetaceae</taxon>
        <taxon>Streptomyces</taxon>
    </lineage>
</organism>
<name>A0A4Z1DLR3_STRGP</name>
<evidence type="ECO:0000313" key="3">
    <source>
        <dbReference type="Proteomes" id="UP000298513"/>
    </source>
</evidence>
<gene>
    <name evidence="2" type="ORF">E5082_12185</name>
</gene>
<reference evidence="2 3" key="1">
    <citation type="submission" date="2019-04" db="EMBL/GenBank/DDBJ databases">
        <title>Streptomyces sp. nov. Bv016 isolated from bark of Buahinia variegata.</title>
        <authorList>
            <person name="Kanchanasin P."/>
            <person name="Tanasupawat S."/>
            <person name="Yuki M."/>
            <person name="Kudo T."/>
        </authorList>
    </citation>
    <scope>NUCLEOTIDE SEQUENCE [LARGE SCALE GENOMIC DNA]</scope>
    <source>
        <strain evidence="2 3">JCM 4765</strain>
    </source>
</reference>
<comment type="caution">
    <text evidence="2">The sequence shown here is derived from an EMBL/GenBank/DDBJ whole genome shotgun (WGS) entry which is preliminary data.</text>
</comment>
<dbReference type="NCBIfam" id="NF041681">
    <property type="entry name" value="HGxxPAAW"/>
    <property type="match status" value="1"/>
</dbReference>